<evidence type="ECO:0000256" key="5">
    <source>
        <dbReference type="ARBA" id="ARBA00022917"/>
    </source>
</evidence>
<feature type="compositionally biased region" description="Basic and acidic residues" evidence="10">
    <location>
        <begin position="341"/>
        <end position="350"/>
    </location>
</feature>
<feature type="compositionally biased region" description="Basic and acidic residues" evidence="10">
    <location>
        <begin position="357"/>
        <end position="372"/>
    </location>
</feature>
<dbReference type="Gene3D" id="3.40.50.10470">
    <property type="entry name" value="Translation initiation factor eif-2b, domain 2"/>
    <property type="match status" value="1"/>
</dbReference>
<feature type="compositionally biased region" description="Low complexity" evidence="10">
    <location>
        <begin position="591"/>
        <end position="627"/>
    </location>
</feature>
<comment type="caution">
    <text evidence="11">The sequence shown here is derived from an EMBL/GenBank/DDBJ whole genome shotgun (WGS) entry which is preliminary data.</text>
</comment>
<feature type="compositionally biased region" description="Basic and acidic residues" evidence="10">
    <location>
        <begin position="547"/>
        <end position="579"/>
    </location>
</feature>
<evidence type="ECO:0000256" key="9">
    <source>
        <dbReference type="RuleBase" id="RU003814"/>
    </source>
</evidence>
<evidence type="ECO:0000256" key="7">
    <source>
        <dbReference type="ARBA" id="ARBA00044356"/>
    </source>
</evidence>
<dbReference type="SUPFAM" id="SSF100950">
    <property type="entry name" value="NagB/RpiA/CoA transferase-like"/>
    <property type="match status" value="1"/>
</dbReference>
<feature type="region of interest" description="Disordered" evidence="10">
    <location>
        <begin position="261"/>
        <end position="285"/>
    </location>
</feature>
<feature type="compositionally biased region" description="Low complexity" evidence="10">
    <location>
        <begin position="46"/>
        <end position="58"/>
    </location>
</feature>
<dbReference type="EMBL" id="JAVHNS010000007">
    <property type="protein sequence ID" value="KAK6348889.1"/>
    <property type="molecule type" value="Genomic_DNA"/>
</dbReference>
<dbReference type="InterPro" id="IPR042529">
    <property type="entry name" value="IF_2B-like_C"/>
</dbReference>
<keyword evidence="12" id="KW-1185">Reference proteome</keyword>
<feature type="region of interest" description="Disordered" evidence="10">
    <location>
        <begin position="341"/>
        <end position="634"/>
    </location>
</feature>
<dbReference type="Proteomes" id="UP001373714">
    <property type="component" value="Unassembled WGS sequence"/>
</dbReference>
<evidence type="ECO:0000256" key="4">
    <source>
        <dbReference type="ARBA" id="ARBA00022540"/>
    </source>
</evidence>
<dbReference type="InterPro" id="IPR000649">
    <property type="entry name" value="IF-2B-related"/>
</dbReference>
<organism evidence="11 12">
    <name type="scientific">Orbilia blumenaviensis</name>
    <dbReference type="NCBI Taxonomy" id="1796055"/>
    <lineage>
        <taxon>Eukaryota</taxon>
        <taxon>Fungi</taxon>
        <taxon>Dikarya</taxon>
        <taxon>Ascomycota</taxon>
        <taxon>Pezizomycotina</taxon>
        <taxon>Orbiliomycetes</taxon>
        <taxon>Orbiliales</taxon>
        <taxon>Orbiliaceae</taxon>
        <taxon>Orbilia</taxon>
    </lineage>
</organism>
<comment type="subunit">
    <text evidence="8">Component of the translation initiation factor 2B (eIF2B) complex which is a heterodecamer of two sets of five different subunits: alpha, beta, gamma, delta and epsilon. Subunits alpha, beta and delta comprise a regulatory subcomplex and subunits epsilon and gamma comprise a catalytic subcomplex. Within the complex, the hexameric regulatory complex resides at the center, with the two heterodimeric catalytic subcomplexes bound on opposite sides.</text>
</comment>
<feature type="compositionally biased region" description="Basic residues" evidence="10">
    <location>
        <begin position="71"/>
        <end position="83"/>
    </location>
</feature>
<proteinExistence type="inferred from homology"/>
<feature type="region of interest" description="Disordered" evidence="10">
    <location>
        <begin position="101"/>
        <end position="154"/>
    </location>
</feature>
<evidence type="ECO:0000256" key="10">
    <source>
        <dbReference type="SAM" id="MobiDB-lite"/>
    </source>
</evidence>
<dbReference type="PANTHER" id="PTHR10233">
    <property type="entry name" value="TRANSLATION INITIATION FACTOR EIF-2B"/>
    <property type="match status" value="1"/>
</dbReference>
<dbReference type="InterPro" id="IPR037171">
    <property type="entry name" value="NagB/RpiA_transferase-like"/>
</dbReference>
<feature type="compositionally biased region" description="Polar residues" evidence="10">
    <location>
        <begin position="373"/>
        <end position="382"/>
    </location>
</feature>
<name>A0AAV9UUW7_9PEZI</name>
<feature type="compositionally biased region" description="Low complexity" evidence="10">
    <location>
        <begin position="499"/>
        <end position="516"/>
    </location>
</feature>
<accession>A0AAV9UUW7</accession>
<evidence type="ECO:0000313" key="12">
    <source>
        <dbReference type="Proteomes" id="UP001373714"/>
    </source>
</evidence>
<gene>
    <name evidence="11" type="ORF">TWF730_009654</name>
</gene>
<evidence type="ECO:0000256" key="8">
    <source>
        <dbReference type="ARBA" id="ARBA00046432"/>
    </source>
</evidence>
<reference evidence="11 12" key="1">
    <citation type="submission" date="2019-10" db="EMBL/GenBank/DDBJ databases">
        <authorList>
            <person name="Palmer J.M."/>
        </authorList>
    </citation>
    <scope>NUCLEOTIDE SEQUENCE [LARGE SCALE GENOMIC DNA]</scope>
    <source>
        <strain evidence="11 12">TWF730</strain>
    </source>
</reference>
<dbReference type="Pfam" id="PF01008">
    <property type="entry name" value="IF-2B"/>
    <property type="match status" value="1"/>
</dbReference>
<feature type="region of interest" description="Disordered" evidence="10">
    <location>
        <begin position="40"/>
        <end position="85"/>
    </location>
</feature>
<feature type="compositionally biased region" description="Low complexity" evidence="10">
    <location>
        <begin position="127"/>
        <end position="144"/>
    </location>
</feature>
<feature type="compositionally biased region" description="Low complexity" evidence="10">
    <location>
        <begin position="101"/>
        <end position="114"/>
    </location>
</feature>
<dbReference type="AlphaFoldDB" id="A0AAV9UUW7"/>
<evidence type="ECO:0000256" key="6">
    <source>
        <dbReference type="ARBA" id="ARBA00044147"/>
    </source>
</evidence>
<dbReference type="GO" id="GO:0003743">
    <property type="term" value="F:translation initiation factor activity"/>
    <property type="evidence" value="ECO:0007669"/>
    <property type="project" value="UniProtKB-KW"/>
</dbReference>
<evidence type="ECO:0000256" key="2">
    <source>
        <dbReference type="ARBA" id="ARBA00007251"/>
    </source>
</evidence>
<evidence type="ECO:0000313" key="11">
    <source>
        <dbReference type="EMBL" id="KAK6348889.1"/>
    </source>
</evidence>
<comment type="similarity">
    <text evidence="2 9">Belongs to the eIF-2B alpha/beta/delta subunits family.</text>
</comment>
<comment type="subcellular location">
    <subcellularLocation>
        <location evidence="1">Cytoplasm</location>
        <location evidence="1">Cytosol</location>
    </subcellularLocation>
</comment>
<dbReference type="GO" id="GO:0005829">
    <property type="term" value="C:cytosol"/>
    <property type="evidence" value="ECO:0007669"/>
    <property type="project" value="UniProtKB-SubCell"/>
</dbReference>
<keyword evidence="4" id="KW-0396">Initiation factor</keyword>
<feature type="compositionally biased region" description="Acidic residues" evidence="10">
    <location>
        <begin position="383"/>
        <end position="442"/>
    </location>
</feature>
<protein>
    <recommendedName>
        <fullName evidence="6">Translation initiation factor eIF2B subunit delta</fullName>
    </recommendedName>
    <alternativeName>
        <fullName evidence="7">eIF2B GDP-GTP exchange factor subunit delta</fullName>
    </alternativeName>
</protein>
<evidence type="ECO:0000256" key="3">
    <source>
        <dbReference type="ARBA" id="ARBA00022490"/>
    </source>
</evidence>
<keyword evidence="3" id="KW-0963">Cytoplasm</keyword>
<sequence>MPSGGFPQIVFIHLAAEIPKIGCICLWLAERLGGCVPAGPWHSQKNSSSRNPTSPSSPNHHDNNHNNHNQARSRRRHPRRRHHPIVEVRLTRRWIFERSFSSSSPVSRPSSSGSTDPLNPAPPAAPPTVSVVASSSAGSGAVVPDTNTDDCSLPTREVTKLRRVKSTASIPKRVIRKLSVSQPSSVVAPAPAPAPVVVSIACGPGVFGGAAAAAAAEEEGEEGEEVTVGPVIVLPDAVVGYEKEGEETVKPVIVLSATVGDEVEKKGKEEEGEEGEENTAKPVIVLSAAVVDSDSEEEEEVKEEEVVSSALRFARELEARQQKALVAEEVRSAVWAGRPKLVELKSKKNEEEEEEEEKKKEEDDKKKKKSEEGQTQLPTPSASEDEDEEEEEDDEEEEEDYDDDDDDEEEEYGDEYEYKEDEEGEGDDEEEEEYVETDEEEGNPGPGYVTIGTYPYPHPNNVLTTNHRTLKPTASILKSPPSPSPSPSSSPSSPKPSEKMSTPSETPAIPSVSAGVPAPPPPAAAKGGSKKDKKAPAPPANAPEASGEAKKPTAKELKEAKKAEKQARRAAEKASRGEVPDAGAGGGSSSGAGPSKPAQSSTAPANASGGSRPAQQQQQQSQRARQQTAPSIDGDAKTVAELIEKRIPFFDHLRENKPSFDLASIHRDVHPSVLRLSMKFRNFEIIGSTARCLYMLLAFKEVINDYRTPVGVALSRNLTQHLGLQISQIATGRKLSISQGNAIRWLKTIASRVPPEVPDSEAKRDLVASIDTYMKERILVAQDVIANVASEKIVDGDVILTYAKSTCVERVLRRALADGKQFSVIVIDSRPYFEGRGMAKNLIKAGIQVKYTTLHALDHVMKTVNKVFLGAHAVFANGACYSRAGTSAVAMTAAEYQKPVMICCEGLKLSDKIVMDSITTNELGPPDALVGENSPIQNHSSVLNLHIVNLLYDLTLPKYITAVITETGFTPPFGIPSVFRLLAEREGTVGAS</sequence>
<evidence type="ECO:0000256" key="1">
    <source>
        <dbReference type="ARBA" id="ARBA00004514"/>
    </source>
</evidence>
<dbReference type="PANTHER" id="PTHR10233:SF14">
    <property type="entry name" value="TRANSLATION INITIATION FACTOR EIF-2B SUBUNIT DELTA"/>
    <property type="match status" value="1"/>
</dbReference>
<keyword evidence="5" id="KW-0648">Protein biosynthesis</keyword>